<name>A0A0G0JMD1_9BACT</name>
<dbReference type="EMBL" id="LBTI01000005">
    <property type="protein sequence ID" value="KKQ37959.1"/>
    <property type="molecule type" value="Genomic_DNA"/>
</dbReference>
<evidence type="ECO:0000313" key="1">
    <source>
        <dbReference type="EMBL" id="KKQ37959.1"/>
    </source>
</evidence>
<proteinExistence type="predicted"/>
<reference evidence="1 2" key="1">
    <citation type="journal article" date="2015" name="Nature">
        <title>rRNA introns, odd ribosomes, and small enigmatic genomes across a large radiation of phyla.</title>
        <authorList>
            <person name="Brown C.T."/>
            <person name="Hug L.A."/>
            <person name="Thomas B.C."/>
            <person name="Sharon I."/>
            <person name="Castelle C.J."/>
            <person name="Singh A."/>
            <person name="Wilkins M.J."/>
            <person name="Williams K.H."/>
            <person name="Banfield J.F."/>
        </authorList>
    </citation>
    <scope>NUCLEOTIDE SEQUENCE [LARGE SCALE GENOMIC DNA]</scope>
</reference>
<sequence length="157" mass="18057">MTTIDFSKGLDFSPLERLGVTKEQSIKLLTAFSPIIDLELQNRIRSVFSDEESKAIGIEAEGKGIKPEDGMFFLEEKYHAKTGRYFMEEMRLLFNDYINHAANIIAQARRDTKYFTESGQNNLSQFDKLISEQKWEDAAKLLDEVLKNKEAQLTPNN</sequence>
<dbReference type="Proteomes" id="UP000034591">
    <property type="component" value="Unassembled WGS sequence"/>
</dbReference>
<protein>
    <submittedName>
        <fullName evidence="1">Uncharacterized protein</fullName>
    </submittedName>
</protein>
<evidence type="ECO:0000313" key="2">
    <source>
        <dbReference type="Proteomes" id="UP000034591"/>
    </source>
</evidence>
<organism evidence="1 2">
    <name type="scientific">Candidatus Woesebacteria bacterium GW2011_GWA1_37_7</name>
    <dbReference type="NCBI Taxonomy" id="1618545"/>
    <lineage>
        <taxon>Bacteria</taxon>
        <taxon>Candidatus Woeseibacteriota</taxon>
    </lineage>
</organism>
<comment type="caution">
    <text evidence="1">The sequence shown here is derived from an EMBL/GenBank/DDBJ whole genome shotgun (WGS) entry which is preliminary data.</text>
</comment>
<dbReference type="AlphaFoldDB" id="A0A0G0JMD1"/>
<gene>
    <name evidence="1" type="ORF">US53_C0005G0010</name>
</gene>
<accession>A0A0G0JMD1</accession>